<feature type="domain" description="Calcineurin-like phosphoesterase" evidence="4">
    <location>
        <begin position="170"/>
        <end position="379"/>
    </location>
</feature>
<evidence type="ECO:0000259" key="6">
    <source>
        <dbReference type="Pfam" id="PF16656"/>
    </source>
</evidence>
<gene>
    <name evidence="7" type="primary">PAPL</name>
    <name evidence="7" type="ORF">A0J61_01306</name>
</gene>
<dbReference type="PANTHER" id="PTHR45867:SF3">
    <property type="entry name" value="ACID PHOSPHATASE TYPE 7"/>
    <property type="match status" value="1"/>
</dbReference>
<evidence type="ECO:0000313" key="7">
    <source>
        <dbReference type="EMBL" id="OBZ90653.1"/>
    </source>
</evidence>
<keyword evidence="8" id="KW-1185">Reference proteome</keyword>
<evidence type="ECO:0000256" key="2">
    <source>
        <dbReference type="ARBA" id="ARBA00023180"/>
    </source>
</evidence>
<dbReference type="EMBL" id="LUGH01000039">
    <property type="protein sequence ID" value="OBZ90653.1"/>
    <property type="molecule type" value="Genomic_DNA"/>
</dbReference>
<keyword evidence="3" id="KW-0378">Hydrolase</keyword>
<dbReference type="InParanoid" id="A0A1C7NND8"/>
<evidence type="ECO:0000259" key="5">
    <source>
        <dbReference type="Pfam" id="PF14008"/>
    </source>
</evidence>
<keyword evidence="1 3" id="KW-0732">Signal</keyword>
<feature type="signal peptide" evidence="3">
    <location>
        <begin position="1"/>
        <end position="16"/>
    </location>
</feature>
<reference evidence="7 8" key="1">
    <citation type="submission" date="2016-03" db="EMBL/GenBank/DDBJ databases">
        <title>Choanephora cucurbitarum.</title>
        <authorList>
            <person name="Min B."/>
            <person name="Park H."/>
            <person name="Park J.-H."/>
            <person name="Shin H.-D."/>
            <person name="Choi I.-G."/>
        </authorList>
    </citation>
    <scope>NUCLEOTIDE SEQUENCE [LARGE SCALE GENOMIC DNA]</scope>
    <source>
        <strain evidence="7 8">KUS-F28377</strain>
    </source>
</reference>
<dbReference type="EC" id="3.1.3.2" evidence="3"/>
<dbReference type="InterPro" id="IPR015914">
    <property type="entry name" value="PAPs_N"/>
</dbReference>
<dbReference type="InterPro" id="IPR004843">
    <property type="entry name" value="Calcineurin-like_PHP"/>
</dbReference>
<dbReference type="InterPro" id="IPR041792">
    <property type="entry name" value="MPP_PAP"/>
</dbReference>
<evidence type="ECO:0000259" key="4">
    <source>
        <dbReference type="Pfam" id="PF00149"/>
    </source>
</evidence>
<dbReference type="PANTHER" id="PTHR45867">
    <property type="entry name" value="PURPLE ACID PHOSPHATASE"/>
    <property type="match status" value="1"/>
</dbReference>
<feature type="domain" description="Purple acid phosphatase N-terminal" evidence="6">
    <location>
        <begin position="64"/>
        <end position="161"/>
    </location>
</feature>
<sequence>MKWVVLLLALISFIRANPLYSDINHGFMELKRDEANGAPGQVCLADAYNTLDPNWNKTYGIQEPQQISLSLTDDSHAMRVQFSTLGPVDHSILRYWPSKKSDKIITVQGKDWIFVDGGDAKRRLHLHKIKTKKLKPAITYQYQVGAAFGDEIYWSEEFEFHSASKKKEFSFLATGDVGACNAVVVQHLKDLAKTHRYDFITIAGDQAYDLADFDGTKGDEYLNFMQNLFTRVPYLGSVGNHEGAYNFSHYKNRFNHVPYKESKFDNPLMYSINYKSLHLISFSTEIYFKGTESEIQAAVNWLEADLTKANKHRHRRPWIIFLTHHPIYCSGNNDDCTTKALTIRNGPTNPSTNQTWGGLEDILLKHRVDVYYSGHVHNYERTFPVAKGKRTSTSYHNPPSFFQIVIGNAGQPEGPTGFKPGPYPDWSARRYESYGFSTFHVSPHALNIVHHQANEDGSLGGIVDQITVTK</sequence>
<feature type="chain" id="PRO_5008810996" description="Purple acid phosphatase" evidence="3">
    <location>
        <begin position="17"/>
        <end position="470"/>
    </location>
</feature>
<organism evidence="7 8">
    <name type="scientific">Choanephora cucurbitarum</name>
    <dbReference type="NCBI Taxonomy" id="101091"/>
    <lineage>
        <taxon>Eukaryota</taxon>
        <taxon>Fungi</taxon>
        <taxon>Fungi incertae sedis</taxon>
        <taxon>Mucoromycota</taxon>
        <taxon>Mucoromycotina</taxon>
        <taxon>Mucoromycetes</taxon>
        <taxon>Mucorales</taxon>
        <taxon>Mucorineae</taxon>
        <taxon>Choanephoraceae</taxon>
        <taxon>Choanephoroideae</taxon>
        <taxon>Choanephora</taxon>
    </lineage>
</organism>
<comment type="catalytic activity">
    <reaction evidence="3">
        <text>a phosphate monoester + H2O = an alcohol + phosphate</text>
        <dbReference type="Rhea" id="RHEA:15017"/>
        <dbReference type="ChEBI" id="CHEBI:15377"/>
        <dbReference type="ChEBI" id="CHEBI:30879"/>
        <dbReference type="ChEBI" id="CHEBI:43474"/>
        <dbReference type="ChEBI" id="CHEBI:67140"/>
        <dbReference type="EC" id="3.1.3.2"/>
    </reaction>
</comment>
<dbReference type="Gene3D" id="2.60.40.380">
    <property type="entry name" value="Purple acid phosphatase-like, N-terminal"/>
    <property type="match status" value="1"/>
</dbReference>
<dbReference type="InterPro" id="IPR025733">
    <property type="entry name" value="PAPs_C"/>
</dbReference>
<dbReference type="OrthoDB" id="45007at2759"/>
<feature type="domain" description="Purple acid phosphatase C-terminal" evidence="5">
    <location>
        <begin position="402"/>
        <end position="454"/>
    </location>
</feature>
<dbReference type="InterPro" id="IPR029052">
    <property type="entry name" value="Metallo-depent_PP-like"/>
</dbReference>
<name>A0A1C7NND8_9FUNG</name>
<dbReference type="Gene3D" id="3.60.21.10">
    <property type="match status" value="1"/>
</dbReference>
<dbReference type="Pfam" id="PF14008">
    <property type="entry name" value="Metallophos_C"/>
    <property type="match status" value="1"/>
</dbReference>
<comment type="caution">
    <text evidence="7">The sequence shown here is derived from an EMBL/GenBank/DDBJ whole genome shotgun (WGS) entry which is preliminary data.</text>
</comment>
<evidence type="ECO:0000313" key="8">
    <source>
        <dbReference type="Proteomes" id="UP000093000"/>
    </source>
</evidence>
<dbReference type="Pfam" id="PF00149">
    <property type="entry name" value="Metallophos"/>
    <property type="match status" value="1"/>
</dbReference>
<dbReference type="InterPro" id="IPR008963">
    <property type="entry name" value="Purple_acid_Pase-like_N"/>
</dbReference>
<dbReference type="CDD" id="cd00839">
    <property type="entry name" value="MPP_PAPs"/>
    <property type="match status" value="1"/>
</dbReference>
<accession>A0A1C7NND8</accession>
<dbReference type="Pfam" id="PF16656">
    <property type="entry name" value="Pur_ac_phosph_N"/>
    <property type="match status" value="1"/>
</dbReference>
<dbReference type="SUPFAM" id="SSF49363">
    <property type="entry name" value="Purple acid phosphatase, N-terminal domain"/>
    <property type="match status" value="1"/>
</dbReference>
<evidence type="ECO:0000256" key="1">
    <source>
        <dbReference type="ARBA" id="ARBA00022729"/>
    </source>
</evidence>
<proteinExistence type="inferred from homology"/>
<dbReference type="SUPFAM" id="SSF56300">
    <property type="entry name" value="Metallo-dependent phosphatases"/>
    <property type="match status" value="1"/>
</dbReference>
<keyword evidence="2" id="KW-0325">Glycoprotein</keyword>
<dbReference type="Proteomes" id="UP000093000">
    <property type="component" value="Unassembled WGS sequence"/>
</dbReference>
<dbReference type="GO" id="GO:0003993">
    <property type="term" value="F:acid phosphatase activity"/>
    <property type="evidence" value="ECO:0007669"/>
    <property type="project" value="UniProtKB-EC"/>
</dbReference>
<comment type="similarity">
    <text evidence="3">Belongs to the metallophosphoesterase superfamily. Purple acid phosphatase family.</text>
</comment>
<dbReference type="GO" id="GO:0046872">
    <property type="term" value="F:metal ion binding"/>
    <property type="evidence" value="ECO:0007669"/>
    <property type="project" value="InterPro"/>
</dbReference>
<dbReference type="AlphaFoldDB" id="A0A1C7NND8"/>
<dbReference type="STRING" id="101091.A0A1C7NND8"/>
<evidence type="ECO:0000256" key="3">
    <source>
        <dbReference type="RuleBase" id="RU361203"/>
    </source>
</evidence>
<protein>
    <recommendedName>
        <fullName evidence="3">Purple acid phosphatase</fullName>
        <ecNumber evidence="3">3.1.3.2</ecNumber>
    </recommendedName>
</protein>